<sequence>MKLEFEYWYPFLTFCIYNHTAIFPERHWPRGFRCNGHIMLNSEKMSKSTGNFRTVRQAIEEFSADATRFSLADAGDGVDDANFVFETANAAILRLTKELAWYEENLAAEATLRTGPPSIYADRVFANEINIAVKTT</sequence>
<dbReference type="GO" id="GO:0005524">
    <property type="term" value="F:ATP binding"/>
    <property type="evidence" value="ECO:0007669"/>
    <property type="project" value="UniProtKB-KW"/>
</dbReference>
<keyword evidence="3" id="KW-0547">Nucleotide-binding</keyword>
<evidence type="ECO:0000256" key="3">
    <source>
        <dbReference type="ARBA" id="ARBA00022741"/>
    </source>
</evidence>
<dbReference type="GO" id="GO:0006429">
    <property type="term" value="P:leucyl-tRNA aminoacylation"/>
    <property type="evidence" value="ECO:0007669"/>
    <property type="project" value="InterPro"/>
</dbReference>
<evidence type="ECO:0000256" key="6">
    <source>
        <dbReference type="ARBA" id="ARBA00023146"/>
    </source>
</evidence>
<dbReference type="EMBL" id="ASHM01029529">
    <property type="protein sequence ID" value="PNX75749.1"/>
    <property type="molecule type" value="Genomic_DNA"/>
</dbReference>
<dbReference type="ExpressionAtlas" id="A0A2K3LB41">
    <property type="expression patterns" value="baseline"/>
</dbReference>
<dbReference type="PANTHER" id="PTHR45794">
    <property type="entry name" value="LEUCYL-TRNA SYNTHETASE"/>
    <property type="match status" value="1"/>
</dbReference>
<keyword evidence="4" id="KW-0067">ATP-binding</keyword>
<keyword evidence="6" id="KW-0030">Aminoacyl-tRNA synthetase</keyword>
<dbReference type="Proteomes" id="UP000236291">
    <property type="component" value="Unassembled WGS sequence"/>
</dbReference>
<proteinExistence type="inferred from homology"/>
<keyword evidence="2 8" id="KW-0436">Ligase</keyword>
<dbReference type="AlphaFoldDB" id="A0A2K3LB41"/>
<evidence type="ECO:0000259" key="7">
    <source>
        <dbReference type="Pfam" id="PF09334"/>
    </source>
</evidence>
<reference evidence="8 9" key="2">
    <citation type="journal article" date="2017" name="Front. Plant Sci.">
        <title>Gene Classification and Mining of Molecular Markers Useful in Red Clover (Trifolium pratense) Breeding.</title>
        <authorList>
            <person name="Istvanek J."/>
            <person name="Dluhosova J."/>
            <person name="Dluhos P."/>
            <person name="Patkova L."/>
            <person name="Nedelnik J."/>
            <person name="Repkova J."/>
        </authorList>
    </citation>
    <scope>NUCLEOTIDE SEQUENCE [LARGE SCALE GENOMIC DNA]</scope>
    <source>
        <strain evidence="9">cv. Tatra</strain>
        <tissue evidence="8">Young leaves</tissue>
    </source>
</reference>
<dbReference type="Pfam" id="PF09334">
    <property type="entry name" value="tRNA-synt_1g"/>
    <property type="match status" value="1"/>
</dbReference>
<evidence type="ECO:0000256" key="4">
    <source>
        <dbReference type="ARBA" id="ARBA00022840"/>
    </source>
</evidence>
<organism evidence="8 9">
    <name type="scientific">Trifolium pratense</name>
    <name type="common">Red clover</name>
    <dbReference type="NCBI Taxonomy" id="57577"/>
    <lineage>
        <taxon>Eukaryota</taxon>
        <taxon>Viridiplantae</taxon>
        <taxon>Streptophyta</taxon>
        <taxon>Embryophyta</taxon>
        <taxon>Tracheophyta</taxon>
        <taxon>Spermatophyta</taxon>
        <taxon>Magnoliopsida</taxon>
        <taxon>eudicotyledons</taxon>
        <taxon>Gunneridae</taxon>
        <taxon>Pentapetalae</taxon>
        <taxon>rosids</taxon>
        <taxon>fabids</taxon>
        <taxon>Fabales</taxon>
        <taxon>Fabaceae</taxon>
        <taxon>Papilionoideae</taxon>
        <taxon>50 kb inversion clade</taxon>
        <taxon>NPAAA clade</taxon>
        <taxon>Hologalegina</taxon>
        <taxon>IRL clade</taxon>
        <taxon>Trifolieae</taxon>
        <taxon>Trifolium</taxon>
    </lineage>
</organism>
<evidence type="ECO:0000256" key="2">
    <source>
        <dbReference type="ARBA" id="ARBA00022598"/>
    </source>
</evidence>
<comment type="caution">
    <text evidence="8">The sequence shown here is derived from an EMBL/GenBank/DDBJ whole genome shotgun (WGS) entry which is preliminary data.</text>
</comment>
<dbReference type="InterPro" id="IPR004493">
    <property type="entry name" value="Leu-tRNA-synth_Ia_arc/euk"/>
</dbReference>
<dbReference type="InterPro" id="IPR015413">
    <property type="entry name" value="Methionyl/Leucyl_tRNA_Synth"/>
</dbReference>
<dbReference type="Gene3D" id="3.40.50.620">
    <property type="entry name" value="HUPs"/>
    <property type="match status" value="1"/>
</dbReference>
<evidence type="ECO:0000256" key="5">
    <source>
        <dbReference type="ARBA" id="ARBA00022917"/>
    </source>
</evidence>
<keyword evidence="5" id="KW-0648">Protein biosynthesis</keyword>
<protein>
    <submittedName>
        <fullName evidence="8">Leucine-tRNA ligase cytoplasmic-like</fullName>
    </submittedName>
</protein>
<feature type="non-terminal residue" evidence="8">
    <location>
        <position position="136"/>
    </location>
</feature>
<comment type="similarity">
    <text evidence="1">Belongs to the class-I aminoacyl-tRNA synthetase family.</text>
</comment>
<reference evidence="8 9" key="1">
    <citation type="journal article" date="2014" name="Am. J. Bot.">
        <title>Genome assembly and annotation for red clover (Trifolium pratense; Fabaceae).</title>
        <authorList>
            <person name="Istvanek J."/>
            <person name="Jaros M."/>
            <person name="Krenek A."/>
            <person name="Repkova J."/>
        </authorList>
    </citation>
    <scope>NUCLEOTIDE SEQUENCE [LARGE SCALE GENOMIC DNA]</scope>
    <source>
        <strain evidence="9">cv. Tatra</strain>
        <tissue evidence="8">Young leaves</tissue>
    </source>
</reference>
<evidence type="ECO:0000256" key="1">
    <source>
        <dbReference type="ARBA" id="ARBA00005594"/>
    </source>
</evidence>
<dbReference type="InterPro" id="IPR014729">
    <property type="entry name" value="Rossmann-like_a/b/a_fold"/>
</dbReference>
<evidence type="ECO:0000313" key="9">
    <source>
        <dbReference type="Proteomes" id="UP000236291"/>
    </source>
</evidence>
<evidence type="ECO:0000313" key="8">
    <source>
        <dbReference type="EMBL" id="PNX75749.1"/>
    </source>
</evidence>
<gene>
    <name evidence="8" type="ORF">L195_g031690</name>
</gene>
<dbReference type="PANTHER" id="PTHR45794:SF1">
    <property type="entry name" value="LEUCINE--TRNA LIGASE, CYTOPLASMIC"/>
    <property type="match status" value="1"/>
</dbReference>
<dbReference type="GO" id="GO:0004823">
    <property type="term" value="F:leucine-tRNA ligase activity"/>
    <property type="evidence" value="ECO:0007669"/>
    <property type="project" value="InterPro"/>
</dbReference>
<dbReference type="STRING" id="57577.A0A2K3LB41"/>
<name>A0A2K3LB41_TRIPR</name>
<dbReference type="SUPFAM" id="SSF52374">
    <property type="entry name" value="Nucleotidylyl transferase"/>
    <property type="match status" value="1"/>
</dbReference>
<feature type="domain" description="Methionyl/Leucyl tRNA synthetase" evidence="7">
    <location>
        <begin position="27"/>
        <end position="90"/>
    </location>
</feature>
<accession>A0A2K3LB41</accession>